<dbReference type="InterPro" id="IPR050900">
    <property type="entry name" value="Transposase_IS3/IS150/IS904"/>
</dbReference>
<accession>X1C125</accession>
<name>X1C125_9ZZZZ</name>
<dbReference type="Pfam" id="PF00665">
    <property type="entry name" value="rve"/>
    <property type="match status" value="1"/>
</dbReference>
<feature type="domain" description="Integrase catalytic" evidence="1">
    <location>
        <begin position="128"/>
        <end position="209"/>
    </location>
</feature>
<organism evidence="2">
    <name type="scientific">marine sediment metagenome</name>
    <dbReference type="NCBI Taxonomy" id="412755"/>
    <lineage>
        <taxon>unclassified sequences</taxon>
        <taxon>metagenomes</taxon>
        <taxon>ecological metagenomes</taxon>
    </lineage>
</organism>
<dbReference type="GO" id="GO:0003676">
    <property type="term" value="F:nucleic acid binding"/>
    <property type="evidence" value="ECO:0007669"/>
    <property type="project" value="InterPro"/>
</dbReference>
<dbReference type="AlphaFoldDB" id="X1C125"/>
<dbReference type="GO" id="GO:0015074">
    <property type="term" value="P:DNA integration"/>
    <property type="evidence" value="ECO:0007669"/>
    <property type="project" value="InterPro"/>
</dbReference>
<protein>
    <recommendedName>
        <fullName evidence="1">Integrase catalytic domain-containing protein</fullName>
    </recommendedName>
</protein>
<dbReference type="InterPro" id="IPR012337">
    <property type="entry name" value="RNaseH-like_sf"/>
</dbReference>
<gene>
    <name evidence="2" type="ORF">S01H4_47756</name>
</gene>
<comment type="caution">
    <text evidence="2">The sequence shown here is derived from an EMBL/GenBank/DDBJ whole genome shotgun (WGS) entry which is preliminary data.</text>
</comment>
<evidence type="ECO:0000313" key="2">
    <source>
        <dbReference type="EMBL" id="GAH01816.1"/>
    </source>
</evidence>
<reference evidence="2" key="1">
    <citation type="journal article" date="2014" name="Front. Microbiol.">
        <title>High frequency of phylogenetically diverse reductive dehalogenase-homologous genes in deep subseafloor sedimentary metagenomes.</title>
        <authorList>
            <person name="Kawai M."/>
            <person name="Futagami T."/>
            <person name="Toyoda A."/>
            <person name="Takaki Y."/>
            <person name="Nishi S."/>
            <person name="Hori S."/>
            <person name="Arai W."/>
            <person name="Tsubouchi T."/>
            <person name="Morono Y."/>
            <person name="Uchiyama I."/>
            <person name="Ito T."/>
            <person name="Fujiyama A."/>
            <person name="Inagaki F."/>
            <person name="Takami H."/>
        </authorList>
    </citation>
    <scope>NUCLEOTIDE SEQUENCE</scope>
    <source>
        <strain evidence="2">Expedition CK06-06</strain>
    </source>
</reference>
<dbReference type="PROSITE" id="PS50994">
    <property type="entry name" value="INTEGRASE"/>
    <property type="match status" value="1"/>
</dbReference>
<sequence>MRRSASEKMELIDLVERTDLPVRVTLRQLGIPPSTFYGWYKRYLGGGFDALHDKLPPPRPRWNKVPEKVRAEVIDLALKKTELSARELACHFTDERRYFLSESSVYRILKAADLITSPAYVLLSASDRFQHPTKRVNEMWQTDFTYLRVIGWGWYYLSTVMDDFSRFILAYKLGPTMATTDVTETLDEALALTGGAERPSPPPAETAER</sequence>
<dbReference type="InterPro" id="IPR009057">
    <property type="entry name" value="Homeodomain-like_sf"/>
</dbReference>
<dbReference type="SUPFAM" id="SSF53098">
    <property type="entry name" value="Ribonuclease H-like"/>
    <property type="match status" value="1"/>
</dbReference>
<proteinExistence type="predicted"/>
<dbReference type="Gene3D" id="3.30.420.10">
    <property type="entry name" value="Ribonuclease H-like superfamily/Ribonuclease H"/>
    <property type="match status" value="1"/>
</dbReference>
<dbReference type="EMBL" id="BART01026847">
    <property type="protein sequence ID" value="GAH01816.1"/>
    <property type="molecule type" value="Genomic_DNA"/>
</dbReference>
<dbReference type="SUPFAM" id="SSF46689">
    <property type="entry name" value="Homeodomain-like"/>
    <property type="match status" value="1"/>
</dbReference>
<dbReference type="InterPro" id="IPR001584">
    <property type="entry name" value="Integrase_cat-core"/>
</dbReference>
<dbReference type="InterPro" id="IPR036397">
    <property type="entry name" value="RNaseH_sf"/>
</dbReference>
<evidence type="ECO:0000259" key="1">
    <source>
        <dbReference type="PROSITE" id="PS50994"/>
    </source>
</evidence>
<dbReference type="PANTHER" id="PTHR46889">
    <property type="entry name" value="TRANSPOSASE INSF FOR INSERTION SEQUENCE IS3B-RELATED"/>
    <property type="match status" value="1"/>
</dbReference>
<dbReference type="Pfam" id="PF13565">
    <property type="entry name" value="HTH_32"/>
    <property type="match status" value="1"/>
</dbReference>
<dbReference type="PANTHER" id="PTHR46889:SF4">
    <property type="entry name" value="TRANSPOSASE INSO FOR INSERTION SEQUENCE ELEMENT IS911B-RELATED"/>
    <property type="match status" value="1"/>
</dbReference>